<evidence type="ECO:0000256" key="10">
    <source>
        <dbReference type="ARBA" id="ARBA00022827"/>
    </source>
</evidence>
<dbReference type="InterPro" id="IPR001834">
    <property type="entry name" value="CBR-like"/>
</dbReference>
<keyword evidence="9" id="KW-1000">Mitochondrion outer membrane</keyword>
<dbReference type="InterPro" id="IPR036291">
    <property type="entry name" value="NAD(P)-bd_dom_sf"/>
</dbReference>
<dbReference type="InterPro" id="IPR001433">
    <property type="entry name" value="OxRdtase_FAD/NAD-bd"/>
</dbReference>
<evidence type="ECO:0000256" key="4">
    <source>
        <dbReference type="ARBA" id="ARBA00012011"/>
    </source>
</evidence>
<dbReference type="SMART" id="SM01117">
    <property type="entry name" value="Cyt-b5"/>
    <property type="match status" value="1"/>
</dbReference>
<feature type="binding site" evidence="18">
    <location>
        <position position="336"/>
    </location>
    <ligand>
        <name>FAD</name>
        <dbReference type="ChEBI" id="CHEBI:57692"/>
    </ligand>
</feature>
<comment type="catalytic activity">
    <reaction evidence="17">
        <text>2 Fe(III)-[cytochrome b5] + NADH = 2 Fe(II)-[cytochrome b5] + NAD(+) + H(+)</text>
        <dbReference type="Rhea" id="RHEA:46680"/>
        <dbReference type="Rhea" id="RHEA-COMP:10438"/>
        <dbReference type="Rhea" id="RHEA-COMP:10439"/>
        <dbReference type="ChEBI" id="CHEBI:15378"/>
        <dbReference type="ChEBI" id="CHEBI:29033"/>
        <dbReference type="ChEBI" id="CHEBI:29034"/>
        <dbReference type="ChEBI" id="CHEBI:57540"/>
        <dbReference type="ChEBI" id="CHEBI:57945"/>
        <dbReference type="EC" id="1.6.2.2"/>
    </reaction>
</comment>
<evidence type="ECO:0000256" key="7">
    <source>
        <dbReference type="ARBA" id="ARBA00022692"/>
    </source>
</evidence>
<evidence type="ECO:0000256" key="12">
    <source>
        <dbReference type="ARBA" id="ARBA00023002"/>
    </source>
</evidence>
<dbReference type="InterPro" id="IPR018506">
    <property type="entry name" value="Cyt_B5_heme-BS"/>
</dbReference>
<protein>
    <recommendedName>
        <fullName evidence="4">cytochrome-b5 reductase</fullName>
        <ecNumber evidence="4">1.6.2.2</ecNumber>
    </recommendedName>
</protein>
<proteinExistence type="inferred from homology"/>
<dbReference type="Gene3D" id="3.40.50.80">
    <property type="entry name" value="Nucleotide-binding domain of ferredoxin-NADP reductase (FNR) module"/>
    <property type="match status" value="1"/>
</dbReference>
<evidence type="ECO:0000256" key="6">
    <source>
        <dbReference type="ARBA" id="ARBA00022630"/>
    </source>
</evidence>
<dbReference type="EMBL" id="MU839842">
    <property type="protein sequence ID" value="KAK1751247.1"/>
    <property type="molecule type" value="Genomic_DNA"/>
</dbReference>
<dbReference type="SUPFAM" id="SSF63829">
    <property type="entry name" value="Calcium-dependent phosphotriesterase"/>
    <property type="match status" value="1"/>
</dbReference>
<evidence type="ECO:0000313" key="21">
    <source>
        <dbReference type="EMBL" id="KAK1751247.1"/>
    </source>
</evidence>
<dbReference type="InterPro" id="IPR036400">
    <property type="entry name" value="Cyt_B5-like_heme/steroid_sf"/>
</dbReference>
<dbReference type="Gene3D" id="2.40.30.10">
    <property type="entry name" value="Translation factors"/>
    <property type="match status" value="1"/>
</dbReference>
<evidence type="ECO:0000256" key="1">
    <source>
        <dbReference type="ARBA" id="ARBA00001974"/>
    </source>
</evidence>
<dbReference type="InterPro" id="IPR011042">
    <property type="entry name" value="6-blade_b-propeller_TolB-like"/>
</dbReference>
<dbReference type="Proteomes" id="UP001239445">
    <property type="component" value="Unassembled WGS sequence"/>
</dbReference>
<dbReference type="GO" id="GO:0005783">
    <property type="term" value="C:endoplasmic reticulum"/>
    <property type="evidence" value="ECO:0007669"/>
    <property type="project" value="TreeGrafter"/>
</dbReference>
<dbReference type="Pfam" id="PF00173">
    <property type="entry name" value="Cyt-b5"/>
    <property type="match status" value="1"/>
</dbReference>
<dbReference type="InterPro" id="IPR039261">
    <property type="entry name" value="FNR_nucleotide-bd"/>
</dbReference>
<evidence type="ECO:0000256" key="17">
    <source>
        <dbReference type="ARBA" id="ARBA00047682"/>
    </source>
</evidence>
<keyword evidence="7" id="KW-0812">Transmembrane</keyword>
<dbReference type="PANTHER" id="PTHR19370:SF178">
    <property type="entry name" value="CYTOCHROME-B5 REDUCTASE"/>
    <property type="match status" value="1"/>
</dbReference>
<dbReference type="Pfam" id="PF00175">
    <property type="entry name" value="NAD_binding_1"/>
    <property type="match status" value="1"/>
</dbReference>
<feature type="binding site" evidence="18">
    <location>
        <position position="329"/>
    </location>
    <ligand>
        <name>FAD</name>
        <dbReference type="ChEBI" id="CHEBI:57692"/>
    </ligand>
</feature>
<dbReference type="AlphaFoldDB" id="A0AAJ0B469"/>
<dbReference type="FunFam" id="2.40.30.10:FF:000032">
    <property type="entry name" value="NADH-cytochrome b5 reductase"/>
    <property type="match status" value="1"/>
</dbReference>
<keyword evidence="14" id="KW-0520">NAD</keyword>
<keyword evidence="22" id="KW-1185">Reference proteome</keyword>
<evidence type="ECO:0000256" key="8">
    <source>
        <dbReference type="ARBA" id="ARBA00022723"/>
    </source>
</evidence>
<dbReference type="GO" id="GO:0070403">
    <property type="term" value="F:NAD+ binding"/>
    <property type="evidence" value="ECO:0007669"/>
    <property type="project" value="InterPro"/>
</dbReference>
<comment type="cofactor">
    <cofactor evidence="1 18">
        <name>FAD</name>
        <dbReference type="ChEBI" id="CHEBI:57692"/>
    </cofactor>
</comment>
<keyword evidence="15" id="KW-0496">Mitochondrion</keyword>
<keyword evidence="11" id="KW-1133">Transmembrane helix</keyword>
<evidence type="ECO:0000259" key="20">
    <source>
        <dbReference type="PROSITE" id="PS51384"/>
    </source>
</evidence>
<dbReference type="SMART" id="SM00135">
    <property type="entry name" value="LY"/>
    <property type="match status" value="3"/>
</dbReference>
<dbReference type="InterPro" id="IPR008927">
    <property type="entry name" value="6-PGluconate_DH-like_C_sf"/>
</dbReference>
<dbReference type="SUPFAM" id="SSF52343">
    <property type="entry name" value="Ferredoxin reductase-like, C-terminal NADP-linked domain"/>
    <property type="match status" value="1"/>
</dbReference>
<dbReference type="InterPro" id="IPR006176">
    <property type="entry name" value="3-OHacyl-CoA_DH_NAD-bd"/>
</dbReference>
<dbReference type="PANTHER" id="PTHR19370">
    <property type="entry name" value="NADH-CYTOCHROME B5 REDUCTASE"/>
    <property type="match status" value="1"/>
</dbReference>
<evidence type="ECO:0000256" key="5">
    <source>
        <dbReference type="ARBA" id="ARBA00022617"/>
    </source>
</evidence>
<evidence type="ECO:0000256" key="18">
    <source>
        <dbReference type="PIRSR" id="PIRSR601834-1"/>
    </source>
</evidence>
<feature type="binding site" evidence="18">
    <location>
        <position position="310"/>
    </location>
    <ligand>
        <name>FAD</name>
        <dbReference type="ChEBI" id="CHEBI:57692"/>
    </ligand>
</feature>
<dbReference type="SUPFAM" id="SSF55856">
    <property type="entry name" value="Cytochrome b5-like heme/steroid binding domain"/>
    <property type="match status" value="1"/>
</dbReference>
<feature type="binding site" evidence="18">
    <location>
        <position position="327"/>
    </location>
    <ligand>
        <name>FAD</name>
        <dbReference type="ChEBI" id="CHEBI:57692"/>
    </ligand>
</feature>
<dbReference type="PRINTS" id="PR00406">
    <property type="entry name" value="CYTB5RDTASE"/>
</dbReference>
<dbReference type="Pfam" id="PF02737">
    <property type="entry name" value="3HCDH_N"/>
    <property type="match status" value="1"/>
</dbReference>
<dbReference type="GO" id="GO:0006631">
    <property type="term" value="P:fatty acid metabolic process"/>
    <property type="evidence" value="ECO:0007669"/>
    <property type="project" value="InterPro"/>
</dbReference>
<comment type="caution">
    <text evidence="21">The sequence shown here is derived from an EMBL/GenBank/DDBJ whole genome shotgun (WGS) entry which is preliminary data.</text>
</comment>
<comment type="subcellular location">
    <subcellularLocation>
        <location evidence="2">Mitochondrion outer membrane</location>
    </subcellularLocation>
</comment>
<dbReference type="SUPFAM" id="SSF51735">
    <property type="entry name" value="NAD(P)-binding Rossmann-fold domains"/>
    <property type="match status" value="1"/>
</dbReference>
<reference evidence="21" key="1">
    <citation type="submission" date="2023-06" db="EMBL/GenBank/DDBJ databases">
        <title>Genome-scale phylogeny and comparative genomics of the fungal order Sordariales.</title>
        <authorList>
            <consortium name="Lawrence Berkeley National Laboratory"/>
            <person name="Hensen N."/>
            <person name="Bonometti L."/>
            <person name="Westerberg I."/>
            <person name="Brannstrom I.O."/>
            <person name="Guillou S."/>
            <person name="Cros-Aarteil S."/>
            <person name="Calhoun S."/>
            <person name="Haridas S."/>
            <person name="Kuo A."/>
            <person name="Mondo S."/>
            <person name="Pangilinan J."/>
            <person name="Riley R."/>
            <person name="Labutti K."/>
            <person name="Andreopoulos B."/>
            <person name="Lipzen A."/>
            <person name="Chen C."/>
            <person name="Yanf M."/>
            <person name="Daum C."/>
            <person name="Ng V."/>
            <person name="Clum A."/>
            <person name="Steindorff A."/>
            <person name="Ohm R."/>
            <person name="Martin F."/>
            <person name="Silar P."/>
            <person name="Natvig D."/>
            <person name="Lalanne C."/>
            <person name="Gautier V."/>
            <person name="Ament-Velasquez S.L."/>
            <person name="Kruys A."/>
            <person name="Hutchinson M.I."/>
            <person name="Powell A.J."/>
            <person name="Barry K."/>
            <person name="Miller A.N."/>
            <person name="Grigoriev I.V."/>
            <person name="Debuchy R."/>
            <person name="Gladieux P."/>
            <person name="Thoren M.H."/>
            <person name="Johannesson H."/>
        </authorList>
    </citation>
    <scope>NUCLEOTIDE SEQUENCE</scope>
    <source>
        <strain evidence="21">PSN4</strain>
    </source>
</reference>
<evidence type="ECO:0000256" key="2">
    <source>
        <dbReference type="ARBA" id="ARBA00004294"/>
    </source>
</evidence>
<keyword evidence="6 18" id="KW-0285">Flavoprotein</keyword>
<evidence type="ECO:0000256" key="14">
    <source>
        <dbReference type="ARBA" id="ARBA00023027"/>
    </source>
</evidence>
<dbReference type="GO" id="GO:0020037">
    <property type="term" value="F:heme binding"/>
    <property type="evidence" value="ECO:0007669"/>
    <property type="project" value="InterPro"/>
</dbReference>
<dbReference type="InterPro" id="IPR017938">
    <property type="entry name" value="Riboflavin_synthase-like_b-brl"/>
</dbReference>
<dbReference type="FunFam" id="3.10.120.10:FF:000002">
    <property type="entry name" value="Cytochrome b5 type B"/>
    <property type="match status" value="1"/>
</dbReference>
<dbReference type="EC" id="1.6.2.2" evidence="4"/>
<dbReference type="Pfam" id="PF00970">
    <property type="entry name" value="FAD_binding_6"/>
    <property type="match status" value="1"/>
</dbReference>
<evidence type="ECO:0000256" key="15">
    <source>
        <dbReference type="ARBA" id="ARBA00023128"/>
    </source>
</evidence>
<dbReference type="Pfam" id="PF00725">
    <property type="entry name" value="3HCDH"/>
    <property type="match status" value="1"/>
</dbReference>
<feature type="binding site" evidence="18">
    <location>
        <position position="312"/>
    </location>
    <ligand>
        <name>FAD</name>
        <dbReference type="ChEBI" id="CHEBI:57692"/>
    </ligand>
</feature>
<keyword evidence="8" id="KW-0479">Metal-binding</keyword>
<dbReference type="InterPro" id="IPR001199">
    <property type="entry name" value="Cyt_B5-like_heme/steroid-bd"/>
</dbReference>
<accession>A0AAJ0B469</accession>
<dbReference type="InterPro" id="IPR017927">
    <property type="entry name" value="FAD-bd_FR_type"/>
</dbReference>
<evidence type="ECO:0000313" key="22">
    <source>
        <dbReference type="Proteomes" id="UP001239445"/>
    </source>
</evidence>
<keyword evidence="5" id="KW-0349">Heme</keyword>
<dbReference type="GO" id="GO:0016616">
    <property type="term" value="F:oxidoreductase activity, acting on the CH-OH group of donors, NAD or NADP as acceptor"/>
    <property type="evidence" value="ECO:0007669"/>
    <property type="project" value="InterPro"/>
</dbReference>
<evidence type="ECO:0000259" key="19">
    <source>
        <dbReference type="PROSITE" id="PS50255"/>
    </source>
</evidence>
<dbReference type="InterPro" id="IPR000033">
    <property type="entry name" value="LDLR_classB_rpt"/>
</dbReference>
<dbReference type="PRINTS" id="PR00363">
    <property type="entry name" value="CYTOCHROMEB5"/>
</dbReference>
<dbReference type="PROSITE" id="PS00191">
    <property type="entry name" value="CYTOCHROME_B5_1"/>
    <property type="match status" value="1"/>
</dbReference>
<dbReference type="GO" id="GO:0090524">
    <property type="term" value="F:cytochrome-b5 reductase activity, acting on NADH"/>
    <property type="evidence" value="ECO:0007669"/>
    <property type="project" value="UniProtKB-EC"/>
</dbReference>
<dbReference type="InterPro" id="IPR006108">
    <property type="entry name" value="3HC_DH_C"/>
</dbReference>
<dbReference type="InterPro" id="IPR008333">
    <property type="entry name" value="Cbr1-like_FAD-bd_dom"/>
</dbReference>
<dbReference type="Gene3D" id="3.40.50.720">
    <property type="entry name" value="NAD(P)-binding Rossmann-like Domain"/>
    <property type="match status" value="1"/>
</dbReference>
<gene>
    <name evidence="21" type="ORF">QBC47DRAFT_454634</name>
</gene>
<dbReference type="Gene3D" id="2.120.10.30">
    <property type="entry name" value="TolB, C-terminal domain"/>
    <property type="match status" value="2"/>
</dbReference>
<dbReference type="PROSITE" id="PS51384">
    <property type="entry name" value="FAD_FR"/>
    <property type="match status" value="1"/>
</dbReference>
<dbReference type="Gene3D" id="3.10.120.10">
    <property type="entry name" value="Cytochrome b5-like heme/steroid binding domain"/>
    <property type="match status" value="1"/>
</dbReference>
<feature type="domain" description="FAD-binding FR-type" evidence="20">
    <location>
        <begin position="257"/>
        <end position="361"/>
    </location>
</feature>
<feature type="binding site" evidence="18">
    <location>
        <position position="378"/>
    </location>
    <ligand>
        <name>FAD</name>
        <dbReference type="ChEBI" id="CHEBI:57692"/>
    </ligand>
</feature>
<sequence>MDTINSMTSITFTPLDVQKHNKPNDVWLILHNKVYDVTAYLQDHPGGDIILKEVAGTDATEAFEEVGHSAEANDELDKLLIGHLAEEHHVDAVEVFRPVFAKVAQQAAIVVPSKKGLGPSRRQKLLLRGALGLGLATGVMLYTNNANSSQLRQHIMSVLPRFSRVLPLSSSPSSFWTGFGIASVAEVALSVAVAVWAWSKLDVQEDFTHYAARREARASAAIGPDTRKPATTRMTLVTRAKNTTVSANPSTGVLSPKDWRPFKLVRKTLVSPNVYRLVFTLPRPDAVLGLPIGQHVALRATLASGETVSRSYTPVSNDNDRGRIELLIKVYQGGRMTQHLAALPVGGTIDMRGPKGAMRYSPTYARRIGMIAGGTGITPMFQLIRAVCEDETDDTSISLIYANNTEDDILLRQELDGFALQCPHKFRVYYVVTRPLRPDTWTGGTKNKMTWTPPTIRSRPVCVLGAGVLGRRIACSLVAGGYNVTIRDPFPEARTAAIDFIRDNHEQFATAMKPTTGLPPGTYQAFPDMEAAVRDAWLVIEAVPEKIELKIETFGELATKAPPDCILGSNSSSYRSAQMLEDVADPERRKLACNIHFTMPPSIRTVELMTCGETDPAVFPFLTQILSGCGFLVATARKESTGFIFNRLWAAVKREILNILAEDVSDAAQIDALWRHMFAAEVAPCQLMDRIGLDTLYVLDVGLGNNAASLADVPTNGKIVRVDPATGHRKPIVTGLSAPDGIDVSPSLGRMFWTNMGANVSARDGSVMSAALDGSDVRTLIPAGGPVVTPKQAVFIEDSSNGPRLYFCDREGASVHRCDADGGRHEVLVRRVPAAETPTKDQTQWCVGVAVDPQAGKLYWTQKGPSKAGRGRIFRAGLDLPDNETAADRSDIELLFDNLPEPIDLELDLTGESRWLYWTDRGEHPRGSSLNRVRLDELDKSSGVGVGAKVDIVARHFHEPIGLKLDVKHHRAFVTDLGGTIYSVDLRTGAKSAVFSDDGCYTGIALLRG</sequence>
<keyword evidence="12" id="KW-0560">Oxidoreductase</keyword>
<keyword evidence="13" id="KW-0408">Iron</keyword>
<dbReference type="SUPFAM" id="SSF63380">
    <property type="entry name" value="Riboflavin synthase domain-like"/>
    <property type="match status" value="1"/>
</dbReference>
<evidence type="ECO:0000256" key="9">
    <source>
        <dbReference type="ARBA" id="ARBA00022787"/>
    </source>
</evidence>
<organism evidence="21 22">
    <name type="scientific">Echria macrotheca</name>
    <dbReference type="NCBI Taxonomy" id="438768"/>
    <lineage>
        <taxon>Eukaryota</taxon>
        <taxon>Fungi</taxon>
        <taxon>Dikarya</taxon>
        <taxon>Ascomycota</taxon>
        <taxon>Pezizomycotina</taxon>
        <taxon>Sordariomycetes</taxon>
        <taxon>Sordariomycetidae</taxon>
        <taxon>Sordariales</taxon>
        <taxon>Schizotheciaceae</taxon>
        <taxon>Echria</taxon>
    </lineage>
</organism>
<feature type="domain" description="Cytochrome b5 heme-binding" evidence="19">
    <location>
        <begin position="9"/>
        <end position="85"/>
    </location>
</feature>
<name>A0AAJ0B469_9PEZI</name>
<dbReference type="CDD" id="cd06183">
    <property type="entry name" value="cyt_b5_reduct_like"/>
    <property type="match status" value="1"/>
</dbReference>
<dbReference type="PROSITE" id="PS50255">
    <property type="entry name" value="CYTOCHROME_B5_2"/>
    <property type="match status" value="1"/>
</dbReference>
<evidence type="ECO:0000256" key="3">
    <source>
        <dbReference type="ARBA" id="ARBA00006105"/>
    </source>
</evidence>
<keyword evidence="16" id="KW-0472">Membrane</keyword>
<evidence type="ECO:0000256" key="13">
    <source>
        <dbReference type="ARBA" id="ARBA00023004"/>
    </source>
</evidence>
<keyword evidence="10 18" id="KW-0274">FAD</keyword>
<dbReference type="GO" id="GO:0046872">
    <property type="term" value="F:metal ion binding"/>
    <property type="evidence" value="ECO:0007669"/>
    <property type="project" value="UniProtKB-KW"/>
</dbReference>
<comment type="similarity">
    <text evidence="3">Belongs to the flavoprotein pyridine nucleotide cytochrome reductase family.</text>
</comment>
<evidence type="ECO:0000256" key="16">
    <source>
        <dbReference type="ARBA" id="ARBA00023136"/>
    </source>
</evidence>
<dbReference type="GO" id="GO:0005741">
    <property type="term" value="C:mitochondrial outer membrane"/>
    <property type="evidence" value="ECO:0007669"/>
    <property type="project" value="UniProtKB-SubCell"/>
</dbReference>
<dbReference type="SUPFAM" id="SSF48179">
    <property type="entry name" value="6-phosphogluconate dehydrogenase C-terminal domain-like"/>
    <property type="match status" value="1"/>
</dbReference>
<evidence type="ECO:0000256" key="11">
    <source>
        <dbReference type="ARBA" id="ARBA00022989"/>
    </source>
</evidence>